<dbReference type="AlphaFoldDB" id="A0A0W1KJQ0"/>
<dbReference type="PATRIC" id="fig|59561.3.peg.1378"/>
<accession>A0A0W1KJQ0</accession>
<name>A0A0W1KJQ0_9ACTO</name>
<organism evidence="1 2">
    <name type="scientific">Trueperella bernardiae</name>
    <dbReference type="NCBI Taxonomy" id="59561"/>
    <lineage>
        <taxon>Bacteria</taxon>
        <taxon>Bacillati</taxon>
        <taxon>Actinomycetota</taxon>
        <taxon>Actinomycetes</taxon>
        <taxon>Actinomycetales</taxon>
        <taxon>Actinomycetaceae</taxon>
        <taxon>Trueperella</taxon>
    </lineage>
</organism>
<gene>
    <name evidence="1" type="ORF">AQZ59_01384</name>
</gene>
<comment type="caution">
    <text evidence="1">The sequence shown here is derived from an EMBL/GenBank/DDBJ whole genome shotgun (WGS) entry which is preliminary data.</text>
</comment>
<dbReference type="Proteomes" id="UP000054404">
    <property type="component" value="Unassembled WGS sequence"/>
</dbReference>
<dbReference type="OrthoDB" id="4762866at2"/>
<proteinExistence type="predicted"/>
<evidence type="ECO:0000313" key="1">
    <source>
        <dbReference type="EMBL" id="KTF03785.1"/>
    </source>
</evidence>
<dbReference type="RefSeq" id="WP_062613923.1">
    <property type="nucleotide sequence ID" value="NZ_CAUPHE010000010.1"/>
</dbReference>
<sequence length="235" mass="25592">MNLSTILARLARPVVTPIQFSWPDDFVAEDWFADDAAGEPYGGRRLAQSTGQTCGAMVVLAAGMLFDPLLRERVEREGPERAEAEIYAQLRRRALGPLTWPAAFGSPPWAVAREMTAIARQAGYDVTYVSTPVDTDTERGRAILQWAWHAAGVGLPVPLFTGGDLAEGVARAVPRHVVLALPAADDSPELSIYDPGSGSVYRVPIFSMAQRSTPLPAFGHWTRLVWAVLPQPMKE</sequence>
<evidence type="ECO:0000313" key="2">
    <source>
        <dbReference type="Proteomes" id="UP000054404"/>
    </source>
</evidence>
<reference evidence="1 2" key="1">
    <citation type="submission" date="2015-11" db="EMBL/GenBank/DDBJ databases">
        <title>Draft Genome Sequence of the Type Strain Trueperella bernardiae LCDC 89-0504T, Isolated from Blood Culture.</title>
        <authorList>
            <person name="Bernier A.-M."/>
            <person name="Bernard K."/>
        </authorList>
    </citation>
    <scope>NUCLEOTIDE SEQUENCE [LARGE SCALE GENOMIC DNA]</scope>
    <source>
        <strain evidence="1 2">LCDC 89-0504</strain>
    </source>
</reference>
<protein>
    <submittedName>
        <fullName evidence="1">Uncharacterized protein</fullName>
    </submittedName>
</protein>
<dbReference type="STRING" id="59561.AQZ59_01384"/>
<keyword evidence="2" id="KW-1185">Reference proteome</keyword>
<dbReference type="EMBL" id="LNIZ01000006">
    <property type="protein sequence ID" value="KTF03785.1"/>
    <property type="molecule type" value="Genomic_DNA"/>
</dbReference>